<proteinExistence type="predicted"/>
<evidence type="ECO:0000256" key="1">
    <source>
        <dbReference type="SAM" id="MobiDB-lite"/>
    </source>
</evidence>
<feature type="non-terminal residue" evidence="2">
    <location>
        <position position="76"/>
    </location>
</feature>
<comment type="caution">
    <text evidence="2">The sequence shown here is derived from an EMBL/GenBank/DDBJ whole genome shotgun (WGS) entry which is preliminary data.</text>
</comment>
<feature type="compositionally biased region" description="Basic and acidic residues" evidence="1">
    <location>
        <begin position="36"/>
        <end position="52"/>
    </location>
</feature>
<protein>
    <submittedName>
        <fullName evidence="2">Uncharacterized protein</fullName>
    </submittedName>
</protein>
<accession>A0AA38GZD7</accession>
<feature type="region of interest" description="Disordered" evidence="1">
    <location>
        <begin position="36"/>
        <end position="76"/>
    </location>
</feature>
<gene>
    <name evidence="2" type="ORF">KI387_044297</name>
</gene>
<evidence type="ECO:0000313" key="2">
    <source>
        <dbReference type="EMBL" id="KAH9332153.1"/>
    </source>
</evidence>
<keyword evidence="3" id="KW-1185">Reference proteome</keyword>
<sequence length="76" mass="8852">GKKRVLEGPTTLYKKSLQARISNIDHSKKVPKEIPKKGKMKKTVEEKRRTSKEIFQLKNNSSSSGRSRILRKLFRK</sequence>
<organism evidence="2 3">
    <name type="scientific">Taxus chinensis</name>
    <name type="common">Chinese yew</name>
    <name type="synonym">Taxus wallichiana var. chinensis</name>
    <dbReference type="NCBI Taxonomy" id="29808"/>
    <lineage>
        <taxon>Eukaryota</taxon>
        <taxon>Viridiplantae</taxon>
        <taxon>Streptophyta</taxon>
        <taxon>Embryophyta</taxon>
        <taxon>Tracheophyta</taxon>
        <taxon>Spermatophyta</taxon>
        <taxon>Pinopsida</taxon>
        <taxon>Pinidae</taxon>
        <taxon>Conifers II</taxon>
        <taxon>Cupressales</taxon>
        <taxon>Taxaceae</taxon>
        <taxon>Taxus</taxon>
    </lineage>
</organism>
<name>A0AA38GZD7_TAXCH</name>
<reference evidence="2 3" key="1">
    <citation type="journal article" date="2021" name="Nat. Plants">
        <title>The Taxus genome provides insights into paclitaxel biosynthesis.</title>
        <authorList>
            <person name="Xiong X."/>
            <person name="Gou J."/>
            <person name="Liao Q."/>
            <person name="Li Y."/>
            <person name="Zhou Q."/>
            <person name="Bi G."/>
            <person name="Li C."/>
            <person name="Du R."/>
            <person name="Wang X."/>
            <person name="Sun T."/>
            <person name="Guo L."/>
            <person name="Liang H."/>
            <person name="Lu P."/>
            <person name="Wu Y."/>
            <person name="Zhang Z."/>
            <person name="Ro D.K."/>
            <person name="Shang Y."/>
            <person name="Huang S."/>
            <person name="Yan J."/>
        </authorList>
    </citation>
    <scope>NUCLEOTIDE SEQUENCE [LARGE SCALE GENOMIC DNA]</scope>
    <source>
        <strain evidence="2">Ta-2019</strain>
    </source>
</reference>
<dbReference type="EMBL" id="JAHRHJ020000001">
    <property type="protein sequence ID" value="KAH9332153.1"/>
    <property type="molecule type" value="Genomic_DNA"/>
</dbReference>
<evidence type="ECO:0000313" key="3">
    <source>
        <dbReference type="Proteomes" id="UP000824469"/>
    </source>
</evidence>
<feature type="non-terminal residue" evidence="2">
    <location>
        <position position="1"/>
    </location>
</feature>
<dbReference type="Proteomes" id="UP000824469">
    <property type="component" value="Unassembled WGS sequence"/>
</dbReference>
<feature type="compositionally biased region" description="Polar residues" evidence="1">
    <location>
        <begin position="57"/>
        <end position="66"/>
    </location>
</feature>
<dbReference type="AlphaFoldDB" id="A0AA38GZD7"/>